<dbReference type="AlphaFoldDB" id="A0A0A2MNI6"/>
<proteinExistence type="inferred from homology"/>
<comment type="cofactor">
    <cofactor evidence="1">
        <name>[4Fe-4S] cluster</name>
        <dbReference type="ChEBI" id="CHEBI:49883"/>
    </cofactor>
</comment>
<dbReference type="GO" id="GO:0016829">
    <property type="term" value="F:lyase activity"/>
    <property type="evidence" value="ECO:0007669"/>
    <property type="project" value="UniProtKB-KW"/>
</dbReference>
<keyword evidence="13" id="KW-1185">Reference proteome</keyword>
<sequence>MSLFDNPTDWAANLEPLLKKYKGRKHPLEYENLYQLMVMVILSAQDSDANINKIAPVLFEAYPNLESLAVSNVDALIPHISKVRNFGTKASWLLEIAQQLKENKNIPLTMEKLVALKGIGRKSANVIMREMQAPAEGIIADLHVIRVAPRIGLIAESKDGNKVEKQLMQVLPKHIWGEIGMSISFLGREICRPTNPKCESCPVNNCCDYYRNLKN</sequence>
<dbReference type="PANTHER" id="PTHR10359">
    <property type="entry name" value="A/G-SPECIFIC ADENINE GLYCOSYLASE/ENDONUCLEASE III"/>
    <property type="match status" value="1"/>
</dbReference>
<keyword evidence="6" id="KW-0378">Hydrolase</keyword>
<comment type="similarity">
    <text evidence="2">Belongs to the Nth/MutY family.</text>
</comment>
<evidence type="ECO:0000259" key="11">
    <source>
        <dbReference type="SMART" id="SM00478"/>
    </source>
</evidence>
<dbReference type="SMART" id="SM00478">
    <property type="entry name" value="ENDO3c"/>
    <property type="match status" value="1"/>
</dbReference>
<dbReference type="eggNOG" id="COG0177">
    <property type="taxonomic scope" value="Bacteria"/>
</dbReference>
<protein>
    <submittedName>
        <fullName evidence="12">DNA lyase</fullName>
    </submittedName>
</protein>
<keyword evidence="3" id="KW-0004">4Fe-4S</keyword>
<dbReference type="GO" id="GO:0046872">
    <property type="term" value="F:metal ion binding"/>
    <property type="evidence" value="ECO:0007669"/>
    <property type="project" value="UniProtKB-KW"/>
</dbReference>
<keyword evidence="5" id="KW-0227">DNA damage</keyword>
<dbReference type="InterPro" id="IPR004035">
    <property type="entry name" value="Endouclease-III_FeS-bd_BS"/>
</dbReference>
<dbReference type="RefSeq" id="WP_026981717.1">
    <property type="nucleotide sequence ID" value="NZ_JRLW01000004.1"/>
</dbReference>
<keyword evidence="9" id="KW-0234">DNA repair</keyword>
<evidence type="ECO:0000313" key="12">
    <source>
        <dbReference type="EMBL" id="KGO89855.1"/>
    </source>
</evidence>
<evidence type="ECO:0000256" key="1">
    <source>
        <dbReference type="ARBA" id="ARBA00001966"/>
    </source>
</evidence>
<dbReference type="STRING" id="1121899.GCA_000430025_01497"/>
<evidence type="ECO:0000256" key="10">
    <source>
        <dbReference type="ARBA" id="ARBA00023295"/>
    </source>
</evidence>
<dbReference type="GO" id="GO:0006285">
    <property type="term" value="P:base-excision repair, AP site formation"/>
    <property type="evidence" value="ECO:0007669"/>
    <property type="project" value="TreeGrafter"/>
</dbReference>
<evidence type="ECO:0000256" key="4">
    <source>
        <dbReference type="ARBA" id="ARBA00022723"/>
    </source>
</evidence>
<reference evidence="12 13" key="1">
    <citation type="submission" date="2013-09" db="EMBL/GenBank/DDBJ databases">
        <authorList>
            <person name="Zeng Z."/>
            <person name="Chen C."/>
        </authorList>
    </citation>
    <scope>NUCLEOTIDE SEQUENCE [LARGE SCALE GENOMIC DNA]</scope>
    <source>
        <strain evidence="12 13">GH29-5</strain>
    </source>
</reference>
<accession>A0A0A2MNI6</accession>
<feature type="domain" description="HhH-GPD" evidence="11">
    <location>
        <begin position="42"/>
        <end position="189"/>
    </location>
</feature>
<evidence type="ECO:0000256" key="5">
    <source>
        <dbReference type="ARBA" id="ARBA00022763"/>
    </source>
</evidence>
<dbReference type="PIRSF" id="PIRSF001435">
    <property type="entry name" value="Nth"/>
    <property type="match status" value="1"/>
</dbReference>
<dbReference type="PROSITE" id="PS00764">
    <property type="entry name" value="ENDONUCLEASE_III_1"/>
    <property type="match status" value="1"/>
</dbReference>
<keyword evidence="4" id="KW-0479">Metal-binding</keyword>
<dbReference type="Proteomes" id="UP000030121">
    <property type="component" value="Unassembled WGS sequence"/>
</dbReference>
<organism evidence="12 13">
    <name type="scientific">Flavobacterium suncheonense GH29-5 = DSM 17707</name>
    <dbReference type="NCBI Taxonomy" id="1121899"/>
    <lineage>
        <taxon>Bacteria</taxon>
        <taxon>Pseudomonadati</taxon>
        <taxon>Bacteroidota</taxon>
        <taxon>Flavobacteriia</taxon>
        <taxon>Flavobacteriales</taxon>
        <taxon>Flavobacteriaceae</taxon>
        <taxon>Flavobacterium</taxon>
    </lineage>
</organism>
<dbReference type="SMART" id="SM00525">
    <property type="entry name" value="FES"/>
    <property type="match status" value="1"/>
</dbReference>
<keyword evidence="7" id="KW-0408">Iron</keyword>
<comment type="caution">
    <text evidence="12">The sequence shown here is derived from an EMBL/GenBank/DDBJ whole genome shotgun (WGS) entry which is preliminary data.</text>
</comment>
<evidence type="ECO:0000256" key="9">
    <source>
        <dbReference type="ARBA" id="ARBA00023204"/>
    </source>
</evidence>
<dbReference type="OrthoDB" id="9800977at2"/>
<dbReference type="GO" id="GO:0019104">
    <property type="term" value="F:DNA N-glycosylase activity"/>
    <property type="evidence" value="ECO:0007669"/>
    <property type="project" value="TreeGrafter"/>
</dbReference>
<evidence type="ECO:0000256" key="8">
    <source>
        <dbReference type="ARBA" id="ARBA00023014"/>
    </source>
</evidence>
<dbReference type="GO" id="GO:0051539">
    <property type="term" value="F:4 iron, 4 sulfur cluster binding"/>
    <property type="evidence" value="ECO:0007669"/>
    <property type="project" value="UniProtKB-KW"/>
</dbReference>
<evidence type="ECO:0000256" key="2">
    <source>
        <dbReference type="ARBA" id="ARBA00008343"/>
    </source>
</evidence>
<dbReference type="Gene3D" id="1.10.1670.10">
    <property type="entry name" value="Helix-hairpin-Helix base-excision DNA repair enzymes (C-terminal)"/>
    <property type="match status" value="1"/>
</dbReference>
<evidence type="ECO:0000256" key="6">
    <source>
        <dbReference type="ARBA" id="ARBA00022801"/>
    </source>
</evidence>
<dbReference type="PANTHER" id="PTHR10359:SF18">
    <property type="entry name" value="ENDONUCLEASE III"/>
    <property type="match status" value="1"/>
</dbReference>
<dbReference type="InterPro" id="IPR003265">
    <property type="entry name" value="HhH-GPD_domain"/>
</dbReference>
<evidence type="ECO:0000256" key="7">
    <source>
        <dbReference type="ARBA" id="ARBA00023004"/>
    </source>
</evidence>
<keyword evidence="8" id="KW-0411">Iron-sulfur</keyword>
<dbReference type="Gene3D" id="1.10.340.30">
    <property type="entry name" value="Hypothetical protein, domain 2"/>
    <property type="match status" value="1"/>
</dbReference>
<keyword evidence="10" id="KW-0326">Glycosidase</keyword>
<evidence type="ECO:0000313" key="13">
    <source>
        <dbReference type="Proteomes" id="UP000030121"/>
    </source>
</evidence>
<dbReference type="InterPro" id="IPR011257">
    <property type="entry name" value="DNA_glycosylase"/>
</dbReference>
<dbReference type="InterPro" id="IPR023170">
    <property type="entry name" value="HhH_base_excis_C"/>
</dbReference>
<dbReference type="Pfam" id="PF00730">
    <property type="entry name" value="HhH-GPD"/>
    <property type="match status" value="1"/>
</dbReference>
<dbReference type="InterPro" id="IPR003651">
    <property type="entry name" value="Endonuclease3_FeS-loop_motif"/>
</dbReference>
<dbReference type="SUPFAM" id="SSF48150">
    <property type="entry name" value="DNA-glycosylase"/>
    <property type="match status" value="1"/>
</dbReference>
<keyword evidence="12" id="KW-0456">Lyase</keyword>
<name>A0A0A2MNI6_9FLAO</name>
<dbReference type="CDD" id="cd00056">
    <property type="entry name" value="ENDO3c"/>
    <property type="match status" value="1"/>
</dbReference>
<evidence type="ECO:0000256" key="3">
    <source>
        <dbReference type="ARBA" id="ARBA00022485"/>
    </source>
</evidence>
<dbReference type="EMBL" id="JRLW01000004">
    <property type="protein sequence ID" value="KGO89855.1"/>
    <property type="molecule type" value="Genomic_DNA"/>
</dbReference>
<gene>
    <name evidence="12" type="ORF">Q764_04390</name>
</gene>